<sequence length="436" mass="46292">MKKTLSLVLTAALSLSLLSACTPAADPQPSSGGAKPSAPTVSTPATPSGEKVELTFMTNVVGEKAAALESALKGFEAETGYTVEFSAPGDSYEELMKTKMSSNELPDVFTTHGWSVARYSEYLMPVNDMEFAGRISDQIKPVITDSEGNMFVLPIDIDIAGIVYNVDVLADNNIDPDSLKTWDDFAAACAVIKAAGVSPMHIGGKDTWTIGQFFDWVAPSFYVTDESASKAADLKAGKFDVPTWTEIAQMMADWTAAGYFNPDVLTADYNSDMEALATGKTAFCFYGPSAIMDAKGVNADASLGMMPIPAASDGDAPSLIAGEDIAVGIWKDTKNAAAAQELLNYLARPEVAGAIAKAAGNSSGLTDVDVELGDIKTYFDKYKSVETFPYFDREYLPSGMWDVMCATGAEILAQKSGAVEDAGKIMEQSFLDKYAG</sequence>
<keyword evidence="2" id="KW-0813">Transport</keyword>
<evidence type="ECO:0000256" key="8">
    <source>
        <dbReference type="SAM" id="MobiDB-lite"/>
    </source>
</evidence>
<keyword evidence="3" id="KW-1003">Cell membrane</keyword>
<dbReference type="PROSITE" id="PS01037">
    <property type="entry name" value="SBP_BACTERIAL_1"/>
    <property type="match status" value="1"/>
</dbReference>
<comment type="caution">
    <text evidence="10">The sequence shown here is derived from an EMBL/GenBank/DDBJ whole genome shotgun (WGS) entry which is preliminary data.</text>
</comment>
<evidence type="ECO:0000256" key="5">
    <source>
        <dbReference type="ARBA" id="ARBA00023136"/>
    </source>
</evidence>
<feature type="region of interest" description="Disordered" evidence="8">
    <location>
        <begin position="24"/>
        <end position="49"/>
    </location>
</feature>
<protein>
    <submittedName>
        <fullName evidence="10">Extracellular solute-binding protein</fullName>
    </submittedName>
</protein>
<dbReference type="InterPro" id="IPR006061">
    <property type="entry name" value="SBP_1_CS"/>
</dbReference>
<dbReference type="PROSITE" id="PS51257">
    <property type="entry name" value="PROKAR_LIPOPROTEIN"/>
    <property type="match status" value="1"/>
</dbReference>
<evidence type="ECO:0000256" key="7">
    <source>
        <dbReference type="ARBA" id="ARBA00023288"/>
    </source>
</evidence>
<name>A0A8J6JDE3_9FIRM</name>
<evidence type="ECO:0000256" key="9">
    <source>
        <dbReference type="SAM" id="SignalP"/>
    </source>
</evidence>
<dbReference type="Gene3D" id="3.40.190.10">
    <property type="entry name" value="Periplasmic binding protein-like II"/>
    <property type="match status" value="2"/>
</dbReference>
<feature type="chain" id="PRO_5035215247" evidence="9">
    <location>
        <begin position="25"/>
        <end position="436"/>
    </location>
</feature>
<dbReference type="GO" id="GO:0055085">
    <property type="term" value="P:transmembrane transport"/>
    <property type="evidence" value="ECO:0007669"/>
    <property type="project" value="InterPro"/>
</dbReference>
<keyword evidence="7" id="KW-0449">Lipoprotein</keyword>
<evidence type="ECO:0000313" key="10">
    <source>
        <dbReference type="EMBL" id="MBC5737456.1"/>
    </source>
</evidence>
<organism evidence="10 11">
    <name type="scientific">Lawsonibacter faecis</name>
    <dbReference type="NCBI Taxonomy" id="2763052"/>
    <lineage>
        <taxon>Bacteria</taxon>
        <taxon>Bacillati</taxon>
        <taxon>Bacillota</taxon>
        <taxon>Clostridia</taxon>
        <taxon>Eubacteriales</taxon>
        <taxon>Oscillospiraceae</taxon>
        <taxon>Lawsonibacter</taxon>
    </lineage>
</organism>
<dbReference type="AlphaFoldDB" id="A0A8J6JDE3"/>
<dbReference type="InterPro" id="IPR006059">
    <property type="entry name" value="SBP"/>
</dbReference>
<dbReference type="PANTHER" id="PTHR43649">
    <property type="entry name" value="ARABINOSE-BINDING PROTEIN-RELATED"/>
    <property type="match status" value="1"/>
</dbReference>
<accession>A0A8J6JDE3</accession>
<evidence type="ECO:0000256" key="3">
    <source>
        <dbReference type="ARBA" id="ARBA00022475"/>
    </source>
</evidence>
<reference evidence="10" key="1">
    <citation type="submission" date="2020-08" db="EMBL/GenBank/DDBJ databases">
        <title>Genome public.</title>
        <authorList>
            <person name="Liu C."/>
            <person name="Sun Q."/>
        </authorList>
    </citation>
    <scope>NUCLEOTIDE SEQUENCE</scope>
    <source>
        <strain evidence="10">NSJ-52</strain>
    </source>
</reference>
<evidence type="ECO:0000256" key="6">
    <source>
        <dbReference type="ARBA" id="ARBA00023139"/>
    </source>
</evidence>
<evidence type="ECO:0000256" key="4">
    <source>
        <dbReference type="ARBA" id="ARBA00022729"/>
    </source>
</evidence>
<evidence type="ECO:0000256" key="1">
    <source>
        <dbReference type="ARBA" id="ARBA00008520"/>
    </source>
</evidence>
<keyword evidence="5" id="KW-0472">Membrane</keyword>
<evidence type="ECO:0000256" key="2">
    <source>
        <dbReference type="ARBA" id="ARBA00022448"/>
    </source>
</evidence>
<proteinExistence type="inferred from homology"/>
<feature type="signal peptide" evidence="9">
    <location>
        <begin position="1"/>
        <end position="24"/>
    </location>
</feature>
<keyword evidence="4 9" id="KW-0732">Signal</keyword>
<dbReference type="RefSeq" id="WP_186919267.1">
    <property type="nucleotide sequence ID" value="NZ_JACOPQ010000007.1"/>
</dbReference>
<dbReference type="EMBL" id="JACOPQ010000007">
    <property type="protein sequence ID" value="MBC5737456.1"/>
    <property type="molecule type" value="Genomic_DNA"/>
</dbReference>
<dbReference type="PANTHER" id="PTHR43649:SF33">
    <property type="entry name" value="POLYGALACTURONAN_RHAMNOGALACTURONAN-BINDING PROTEIN YTCQ"/>
    <property type="match status" value="1"/>
</dbReference>
<dbReference type="SUPFAM" id="SSF53850">
    <property type="entry name" value="Periplasmic binding protein-like II"/>
    <property type="match status" value="1"/>
</dbReference>
<feature type="compositionally biased region" description="Low complexity" evidence="8">
    <location>
        <begin position="34"/>
        <end position="48"/>
    </location>
</feature>
<keyword evidence="6" id="KW-0564">Palmitate</keyword>
<gene>
    <name evidence="10" type="ORF">H8S62_10610</name>
</gene>
<comment type="similarity">
    <text evidence="1">Belongs to the bacterial solute-binding protein 1 family.</text>
</comment>
<dbReference type="Pfam" id="PF01547">
    <property type="entry name" value="SBP_bac_1"/>
    <property type="match status" value="1"/>
</dbReference>
<dbReference type="InterPro" id="IPR050490">
    <property type="entry name" value="Bact_solute-bd_prot1"/>
</dbReference>
<dbReference type="Proteomes" id="UP000607645">
    <property type="component" value="Unassembled WGS sequence"/>
</dbReference>
<keyword evidence="11" id="KW-1185">Reference proteome</keyword>
<evidence type="ECO:0000313" key="11">
    <source>
        <dbReference type="Proteomes" id="UP000607645"/>
    </source>
</evidence>